<evidence type="ECO:0000259" key="9">
    <source>
        <dbReference type="PROSITE" id="PS50893"/>
    </source>
</evidence>
<evidence type="ECO:0000256" key="2">
    <source>
        <dbReference type="ARBA" id="ARBA00022475"/>
    </source>
</evidence>
<keyword evidence="5" id="KW-0067">ATP-binding</keyword>
<evidence type="ECO:0000256" key="6">
    <source>
        <dbReference type="ARBA" id="ARBA00023004"/>
    </source>
</evidence>
<dbReference type="FunFam" id="3.40.50.300:FF:000425">
    <property type="entry name" value="Probable ABC transporter, ATP-binding subunit"/>
    <property type="match status" value="1"/>
</dbReference>
<keyword evidence="4" id="KW-0547">Nucleotide-binding</keyword>
<dbReference type="RefSeq" id="WP_017492124.1">
    <property type="nucleotide sequence ID" value="NZ_CAUQAZ010000031.1"/>
</dbReference>
<keyword evidence="8" id="KW-0472">Membrane</keyword>
<dbReference type="GeneID" id="93565902"/>
<evidence type="ECO:0000256" key="7">
    <source>
        <dbReference type="ARBA" id="ARBA00023065"/>
    </source>
</evidence>
<dbReference type="STRING" id="1646377.BS640_07820"/>
<evidence type="ECO:0000256" key="8">
    <source>
        <dbReference type="ARBA" id="ARBA00023136"/>
    </source>
</evidence>
<evidence type="ECO:0000313" key="10">
    <source>
        <dbReference type="EMBL" id="ORJ26008.1"/>
    </source>
</evidence>
<dbReference type="GO" id="GO:0005524">
    <property type="term" value="F:ATP binding"/>
    <property type="evidence" value="ECO:0007669"/>
    <property type="project" value="UniProtKB-KW"/>
</dbReference>
<evidence type="ECO:0000256" key="1">
    <source>
        <dbReference type="ARBA" id="ARBA00022448"/>
    </source>
</evidence>
<name>A0A1X0WGT1_9GAMM</name>
<protein>
    <submittedName>
        <fullName evidence="10">ABC transporter substrate-binding protein</fullName>
    </submittedName>
</protein>
<evidence type="ECO:0000256" key="5">
    <source>
        <dbReference type="ARBA" id="ARBA00022840"/>
    </source>
</evidence>
<keyword evidence="11" id="KW-1185">Reference proteome</keyword>
<dbReference type="GO" id="GO:0016887">
    <property type="term" value="F:ATP hydrolysis activity"/>
    <property type="evidence" value="ECO:0007669"/>
    <property type="project" value="InterPro"/>
</dbReference>
<dbReference type="PANTHER" id="PTHR42781:SF4">
    <property type="entry name" value="SPERMIDINE_PUTRESCINE IMPORT ATP-BINDING PROTEIN POTA"/>
    <property type="match status" value="1"/>
</dbReference>
<dbReference type="Gene3D" id="3.40.50.300">
    <property type="entry name" value="P-loop containing nucleotide triphosphate hydrolases"/>
    <property type="match status" value="1"/>
</dbReference>
<keyword evidence="3" id="KW-0410">Iron transport</keyword>
<organism evidence="10 11">
    <name type="scientific">Rouxiella badensis</name>
    <dbReference type="NCBI Taxonomy" id="1646377"/>
    <lineage>
        <taxon>Bacteria</taxon>
        <taxon>Pseudomonadati</taxon>
        <taxon>Pseudomonadota</taxon>
        <taxon>Gammaproteobacteria</taxon>
        <taxon>Enterobacterales</taxon>
        <taxon>Yersiniaceae</taxon>
        <taxon>Rouxiella</taxon>
    </lineage>
</organism>
<dbReference type="PANTHER" id="PTHR42781">
    <property type="entry name" value="SPERMIDINE/PUTRESCINE IMPORT ATP-BINDING PROTEIN POTA"/>
    <property type="match status" value="1"/>
</dbReference>
<dbReference type="Proteomes" id="UP000192536">
    <property type="component" value="Unassembled WGS sequence"/>
</dbReference>
<sequence length="246" mass="27218">MRTPVTALPAAIRVEQVSHRYGTTTVLNNVCLKVPKGTIMALLGPSGCGKSTLLKLLAGLLHPDSGRLFFGEQKVVDGRFSLPPEKRSLGMVFQDYALWPHMTVGQNVIFPLQMRGVAPKQRQQRMLEALDRVGLADFHHRRPAELSGGQQQRVALARAIVAEPQILLFDEPLSNLDRNLRESLCEEMAVLLRQLGTTAVYVTHDPQEAETLAHCIARMNQGAIERIDLLDGNRQSGLSRIDPFVA</sequence>
<reference evidence="10 11" key="1">
    <citation type="journal article" date="2017" name="Int. J. Syst. Evol. Microbiol.">
        <title>Rouxiella badensis sp. nov. and Rouxiella silvae sp. nov. isolated from peat bog soil in Germany and emendation of the genus description.</title>
        <authorList>
            <person name="Le Fleche-Mateos A."/>
            <person name="Kugler J.H."/>
            <person name="Hansen S.H."/>
            <person name="Syldatk C."/>
            <person name="Hausmann R."/>
            <person name="Lomprez F."/>
            <person name="Vandenbogaert M."/>
            <person name="Manuguerra J.C."/>
            <person name="Grimont P.A."/>
        </authorList>
    </citation>
    <scope>NUCLEOTIDE SEQUENCE [LARGE SCALE GENOMIC DNA]</scope>
    <source>
        <strain evidence="10 11">DSM 100043</strain>
    </source>
</reference>
<feature type="domain" description="ABC transporter" evidence="9">
    <location>
        <begin position="12"/>
        <end position="246"/>
    </location>
</feature>
<comment type="caution">
    <text evidence="10">The sequence shown here is derived from an EMBL/GenBank/DDBJ whole genome shotgun (WGS) entry which is preliminary data.</text>
</comment>
<keyword evidence="1" id="KW-0813">Transport</keyword>
<dbReference type="PROSITE" id="PS50893">
    <property type="entry name" value="ABC_TRANSPORTER_2"/>
    <property type="match status" value="1"/>
</dbReference>
<gene>
    <name evidence="10" type="ORF">BS640_07820</name>
</gene>
<dbReference type="SMART" id="SM00382">
    <property type="entry name" value="AAA"/>
    <property type="match status" value="1"/>
</dbReference>
<accession>A0A1X0WGT1</accession>
<dbReference type="InterPro" id="IPR027417">
    <property type="entry name" value="P-loop_NTPase"/>
</dbReference>
<dbReference type="EMBL" id="MRWE01000010">
    <property type="protein sequence ID" value="ORJ26008.1"/>
    <property type="molecule type" value="Genomic_DNA"/>
</dbReference>
<dbReference type="Pfam" id="PF00005">
    <property type="entry name" value="ABC_tran"/>
    <property type="match status" value="1"/>
</dbReference>
<keyword evidence="7" id="KW-0406">Ion transport</keyword>
<dbReference type="CDD" id="cd03259">
    <property type="entry name" value="ABC_Carb_Solutes_like"/>
    <property type="match status" value="1"/>
</dbReference>
<dbReference type="InterPro" id="IPR003593">
    <property type="entry name" value="AAA+_ATPase"/>
</dbReference>
<dbReference type="SUPFAM" id="SSF52540">
    <property type="entry name" value="P-loop containing nucleoside triphosphate hydrolases"/>
    <property type="match status" value="1"/>
</dbReference>
<proteinExistence type="predicted"/>
<evidence type="ECO:0000256" key="4">
    <source>
        <dbReference type="ARBA" id="ARBA00022741"/>
    </source>
</evidence>
<dbReference type="InterPro" id="IPR050093">
    <property type="entry name" value="ABC_SmlMolc_Importer"/>
</dbReference>
<keyword evidence="6" id="KW-0408">Iron</keyword>
<evidence type="ECO:0000256" key="3">
    <source>
        <dbReference type="ARBA" id="ARBA00022496"/>
    </source>
</evidence>
<keyword evidence="2" id="KW-1003">Cell membrane</keyword>
<dbReference type="GO" id="GO:0015408">
    <property type="term" value="F:ABC-type ferric iron transporter activity"/>
    <property type="evidence" value="ECO:0007669"/>
    <property type="project" value="InterPro"/>
</dbReference>
<dbReference type="AlphaFoldDB" id="A0A1X0WGT1"/>
<dbReference type="InterPro" id="IPR003439">
    <property type="entry name" value="ABC_transporter-like_ATP-bd"/>
</dbReference>
<dbReference type="GO" id="GO:0016020">
    <property type="term" value="C:membrane"/>
    <property type="evidence" value="ECO:0007669"/>
    <property type="project" value="InterPro"/>
</dbReference>
<dbReference type="PROSITE" id="PS00211">
    <property type="entry name" value="ABC_TRANSPORTER_1"/>
    <property type="match status" value="1"/>
</dbReference>
<dbReference type="InterPro" id="IPR015853">
    <property type="entry name" value="ABC_transpr_FbpC"/>
</dbReference>
<dbReference type="InterPro" id="IPR017871">
    <property type="entry name" value="ABC_transporter-like_CS"/>
</dbReference>
<evidence type="ECO:0000313" key="11">
    <source>
        <dbReference type="Proteomes" id="UP000192536"/>
    </source>
</evidence>
<dbReference type="GO" id="GO:0015697">
    <property type="term" value="P:quaternary ammonium group transport"/>
    <property type="evidence" value="ECO:0007669"/>
    <property type="project" value="UniProtKB-ARBA"/>
</dbReference>